<feature type="domain" description="Chitin-binding type-2" evidence="1">
    <location>
        <begin position="9"/>
        <end position="59"/>
    </location>
</feature>
<feature type="domain" description="Chitin-binding type-2" evidence="1">
    <location>
        <begin position="268"/>
        <end position="327"/>
    </location>
</feature>
<protein>
    <recommendedName>
        <fullName evidence="1">Chitin-binding type-2 domain-containing protein</fullName>
    </recommendedName>
</protein>
<evidence type="ECO:0000259" key="1">
    <source>
        <dbReference type="PROSITE" id="PS50940"/>
    </source>
</evidence>
<accession>A0ABQ9FFD2</accession>
<feature type="domain" description="Chitin-binding type-2" evidence="1">
    <location>
        <begin position="721"/>
        <end position="780"/>
    </location>
</feature>
<feature type="domain" description="Chitin-binding type-2" evidence="1">
    <location>
        <begin position="142"/>
        <end position="197"/>
    </location>
</feature>
<evidence type="ECO:0000313" key="2">
    <source>
        <dbReference type="EMBL" id="KAJ8316010.1"/>
    </source>
</evidence>
<evidence type="ECO:0000313" key="3">
    <source>
        <dbReference type="Proteomes" id="UP001217089"/>
    </source>
</evidence>
<proteinExistence type="predicted"/>
<feature type="domain" description="Chitin-binding type-2" evidence="1">
    <location>
        <begin position="400"/>
        <end position="460"/>
    </location>
</feature>
<dbReference type="Proteomes" id="UP001217089">
    <property type="component" value="Unassembled WGS sequence"/>
</dbReference>
<dbReference type="SMART" id="SM00494">
    <property type="entry name" value="ChtBD2"/>
    <property type="match status" value="10"/>
</dbReference>
<feature type="domain" description="Chitin-binding type-2" evidence="1">
    <location>
        <begin position="873"/>
        <end position="933"/>
    </location>
</feature>
<dbReference type="SUPFAM" id="SSF57625">
    <property type="entry name" value="Invertebrate chitin-binding proteins"/>
    <property type="match status" value="3"/>
</dbReference>
<feature type="domain" description="Chitin-binding type-2" evidence="1">
    <location>
        <begin position="580"/>
        <end position="650"/>
    </location>
</feature>
<dbReference type="Pfam" id="PF01607">
    <property type="entry name" value="CBM_14"/>
    <property type="match status" value="1"/>
</dbReference>
<reference evidence="2 3" key="1">
    <citation type="submission" date="2022-12" db="EMBL/GenBank/DDBJ databases">
        <title>Chromosome-level genome of Tegillarca granosa.</title>
        <authorList>
            <person name="Kim J."/>
        </authorList>
    </citation>
    <scope>NUCLEOTIDE SEQUENCE [LARGE SCALE GENOMIC DNA]</scope>
    <source>
        <strain evidence="2">Teg-2019</strain>
        <tissue evidence="2">Adductor muscle</tissue>
    </source>
</reference>
<gene>
    <name evidence="2" type="ORF">KUTeg_006024</name>
</gene>
<dbReference type="EMBL" id="JARBDR010000328">
    <property type="protein sequence ID" value="KAJ8316010.1"/>
    <property type="molecule type" value="Genomic_DNA"/>
</dbReference>
<dbReference type="InterPro" id="IPR036508">
    <property type="entry name" value="Chitin-bd_dom_sf"/>
</dbReference>
<name>A0ABQ9FFD2_TEGGR</name>
<keyword evidence="3" id="KW-1185">Reference proteome</keyword>
<dbReference type="InterPro" id="IPR002557">
    <property type="entry name" value="Chitin-bd_dom"/>
</dbReference>
<sequence>MPYDPPIMNFLCRSQPNLKLQHPTNCAKFYDCSKSGVTLTDRTGECPYPDLFSLVTKKCENFTSEYDGTKWPQNNAGKTCPDYHPSCVGLPDGENAVTGHEWTNWHVTCYQNRTINDSKCPTRIWHPINHICTEDIKPGEVPDFCKANPQAITHHPGNCAKYYNCSDPTQIMECVYPDLWSKSLNRCSEYDQNLCLPTNTSCVKCQKRLPSCIGKLDRKNGFPGKLWTRSYIECFRNRTMNISNCTVGEFFNPRLKVCMKQVPKVDVPDYCHAHPKAVIPERTNCAHYYNCSDLGNYGNQTKECIYPDLFSDQTMKCQPFENVTCDTRMEPQAPCKLINIFALSQYDQNQCKITDTKCTLCPTRLPSCIGKSDGKNPHPARLWLSDFIVCYKNRTIVDILDYCKAHPGDSIPDKDNCSKFYNCTELIASNTTNVNECKYPNLFSRSLKQCDKFQSVKCDTRMEPQAQCEYDQNICNGSDPNCLPCPKRLPSCRGLSDGDEPVKGEYWTSRYVTCLLNRTMAVRNCPHGANCTPCPKRLPSCVGHPDGNNAFPNRLWKSDYIKCYMNRTMDITNCTKVDVPDYCSANPADIVADPDNCSRYFNCSDTPTGVSVNDGVSVSVGNYSRECIYPSLFDSTKKKCENFTSNACDPNNNTCEPCPQRLPSCVGQADGQIEFPTKLWKRDYIQCFLNRTMTIEKCLINEYFNPRLKQCMDHVDTVDVPDYCHAHPKSVIPEGTNCAHYYNCSDLGNYGYQTKECIYPDLFSNQAMKCQPFENVTCDTRMEPQAPFVCFVSQYDQNQCKITDTKCTLCPTRLPSCIGTSDGKNPHPARLWLSDFIVCYKNRTIGVKNCNHGEYFHPRNKTCMTDVDKVDILDYCKAHPGDNIPDKNNCAKFYNCTELLMTNSTNVNECKYPNLFSRSLKQCDKFQSVKCDTRMEPQAPCEYDQNICNGSDPNCVPCPKRLPSCQGLSDGDEPVKGEYWTSRYITCLLNRTMAVRNCPHGAVFDPNQLHCVDKIPKGLELPAMIFLQTNHKQNLEIEISDFTEHSICCSHVELIIKIIFQWSHCTLNIYK</sequence>
<organism evidence="2 3">
    <name type="scientific">Tegillarca granosa</name>
    <name type="common">Malaysian cockle</name>
    <name type="synonym">Anadara granosa</name>
    <dbReference type="NCBI Taxonomy" id="220873"/>
    <lineage>
        <taxon>Eukaryota</taxon>
        <taxon>Metazoa</taxon>
        <taxon>Spiralia</taxon>
        <taxon>Lophotrochozoa</taxon>
        <taxon>Mollusca</taxon>
        <taxon>Bivalvia</taxon>
        <taxon>Autobranchia</taxon>
        <taxon>Pteriomorphia</taxon>
        <taxon>Arcoida</taxon>
        <taxon>Arcoidea</taxon>
        <taxon>Arcidae</taxon>
        <taxon>Tegillarca</taxon>
    </lineage>
</organism>
<dbReference type="PROSITE" id="PS50940">
    <property type="entry name" value="CHIT_BIND_II"/>
    <property type="match status" value="7"/>
</dbReference>
<comment type="caution">
    <text evidence="2">The sequence shown here is derived from an EMBL/GenBank/DDBJ whole genome shotgun (WGS) entry which is preliminary data.</text>
</comment>